<accession>A0A3G1IVJ5</accession>
<evidence type="ECO:0000313" key="1">
    <source>
        <dbReference type="EMBL" id="ASQ39949.1"/>
    </source>
</evidence>
<protein>
    <submittedName>
        <fullName evidence="1">Uncharacterized protein</fullName>
    </submittedName>
</protein>
<keyword evidence="1" id="KW-0934">Plastid</keyword>
<proteinExistence type="predicted"/>
<gene>
    <name evidence="1" type="primary">orf240</name>
</gene>
<dbReference type="AlphaFoldDB" id="A0A3G1IVJ5"/>
<organism evidence="1">
    <name type="scientific">Glaucocystis sp. BBH</name>
    <dbReference type="NCBI Taxonomy" id="2023628"/>
    <lineage>
        <taxon>Eukaryota</taxon>
        <taxon>Glaucocystophyceae</taxon>
        <taxon>Glaucocystales</taxon>
        <taxon>Glaucocystaceae</taxon>
        <taxon>Glaucocystis</taxon>
    </lineage>
</organism>
<reference evidence="1" key="1">
    <citation type="submission" date="2017-05" db="EMBL/GenBank/DDBJ databases">
        <title>Plastid comparative genomics reveals ancient divergence between Glaucophyte genera.</title>
        <authorList>
            <person name="Figueroa-Martinez F.J."/>
            <person name="Jackson C."/>
            <person name="Reyes-Prieto A."/>
        </authorList>
    </citation>
    <scope>NUCLEOTIDE SEQUENCE</scope>
    <source>
        <strain evidence="1">BBH</strain>
    </source>
</reference>
<sequence length="33" mass="3848">MDNQLRTDAFISAHLFINVWDNRSGTQIKPFVL</sequence>
<name>A0A3G1IVJ5_9EUKA</name>
<geneLocation type="plastid" evidence="1"/>
<dbReference type="EMBL" id="MF167424">
    <property type="protein sequence ID" value="ASQ39949.1"/>
    <property type="molecule type" value="Genomic_DNA"/>
</dbReference>